<dbReference type="Proteomes" id="UP001442494">
    <property type="component" value="Unassembled WGS sequence"/>
</dbReference>
<comment type="caution">
    <text evidence="9">The sequence shown here is derived from an EMBL/GenBank/DDBJ whole genome shotgun (WGS) entry which is preliminary data.</text>
</comment>
<evidence type="ECO:0000256" key="2">
    <source>
        <dbReference type="ARBA" id="ARBA00022723"/>
    </source>
</evidence>
<keyword evidence="4 6" id="KW-0862">Zinc</keyword>
<dbReference type="PANTHER" id="PTHR34978">
    <property type="entry name" value="POSSIBLE SENSOR-TRANSDUCER PROTEIN BLAR"/>
    <property type="match status" value="1"/>
</dbReference>
<dbReference type="RefSeq" id="WP_190425134.1">
    <property type="nucleotide sequence ID" value="NZ_JAMPKK010000023.1"/>
</dbReference>
<evidence type="ECO:0000313" key="9">
    <source>
        <dbReference type="EMBL" id="MEP0865231.1"/>
    </source>
</evidence>
<feature type="transmembrane region" description="Helical" evidence="7">
    <location>
        <begin position="35"/>
        <end position="56"/>
    </location>
</feature>
<feature type="transmembrane region" description="Helical" evidence="7">
    <location>
        <begin position="68"/>
        <end position="90"/>
    </location>
</feature>
<keyword evidence="10" id="KW-1185">Reference proteome</keyword>
<gene>
    <name evidence="9" type="ORF">NDI37_12215</name>
</gene>
<keyword evidence="7" id="KW-0812">Transmembrane</keyword>
<sequence length="280" mass="32441">MHLVMILFALLLVWFLRWRWSYPVGNWQERWQTALWSFLFGPLLLIMTAIALLCMGANGQMGGLQTGWFSYSLALSFLGYAVVLCLKLAIEGWRSVRQTRTYPQIELDGTVRFLDANVLFSAQVGFWEPELVVSRGLLEMLDTEHLDAVIAHEQGHHYYRDTFWFFWLGWMRSLTSFLPNTESLWQELLLLRELRADRWAAQKVDSLVLAESLLWVGSCPPIQSDNFCAAFSSVAPPNRLTERIEALLSQEPLPRCPNNMWSWKWLVLAFLPLVSLPFHT</sequence>
<name>A0ABV0JP77_9CYAN</name>
<dbReference type="PANTHER" id="PTHR34978:SF3">
    <property type="entry name" value="SLR0241 PROTEIN"/>
    <property type="match status" value="1"/>
</dbReference>
<reference evidence="9 10" key="1">
    <citation type="submission" date="2022-04" db="EMBL/GenBank/DDBJ databases">
        <title>Positive selection, recombination, and allopatry shape intraspecific diversity of widespread and dominant cyanobacteria.</title>
        <authorList>
            <person name="Wei J."/>
            <person name="Shu W."/>
            <person name="Hu C."/>
        </authorList>
    </citation>
    <scope>NUCLEOTIDE SEQUENCE [LARGE SCALE GENOMIC DNA]</scope>
    <source>
        <strain evidence="9 10">GB2-A5</strain>
    </source>
</reference>
<keyword evidence="1 6" id="KW-0645">Protease</keyword>
<dbReference type="EMBL" id="JAMPKK010000023">
    <property type="protein sequence ID" value="MEP0865231.1"/>
    <property type="molecule type" value="Genomic_DNA"/>
</dbReference>
<evidence type="ECO:0000256" key="3">
    <source>
        <dbReference type="ARBA" id="ARBA00022801"/>
    </source>
</evidence>
<organism evidence="9 10">
    <name type="scientific">Funiculus sociatus GB2-A5</name>
    <dbReference type="NCBI Taxonomy" id="2933946"/>
    <lineage>
        <taxon>Bacteria</taxon>
        <taxon>Bacillati</taxon>
        <taxon>Cyanobacteriota</taxon>
        <taxon>Cyanophyceae</taxon>
        <taxon>Coleofasciculales</taxon>
        <taxon>Coleofasciculaceae</taxon>
        <taxon>Funiculus</taxon>
    </lineage>
</organism>
<dbReference type="CDD" id="cd07326">
    <property type="entry name" value="M56_BlaR1_MecR1_like"/>
    <property type="match status" value="1"/>
</dbReference>
<dbReference type="Gene3D" id="3.30.2010.10">
    <property type="entry name" value="Metalloproteases ('zincins'), catalytic domain"/>
    <property type="match status" value="1"/>
</dbReference>
<keyword evidence="2" id="KW-0479">Metal-binding</keyword>
<feature type="domain" description="Peptidase M48" evidence="8">
    <location>
        <begin position="130"/>
        <end position="164"/>
    </location>
</feature>
<keyword evidence="7" id="KW-1133">Transmembrane helix</keyword>
<dbReference type="InterPro" id="IPR052173">
    <property type="entry name" value="Beta-lactam_resp_regulator"/>
</dbReference>
<proteinExistence type="inferred from homology"/>
<evidence type="ECO:0000256" key="5">
    <source>
        <dbReference type="ARBA" id="ARBA00023049"/>
    </source>
</evidence>
<evidence type="ECO:0000256" key="6">
    <source>
        <dbReference type="RuleBase" id="RU003983"/>
    </source>
</evidence>
<keyword evidence="3 6" id="KW-0378">Hydrolase</keyword>
<evidence type="ECO:0000256" key="1">
    <source>
        <dbReference type="ARBA" id="ARBA00022670"/>
    </source>
</evidence>
<protein>
    <submittedName>
        <fullName evidence="9">M56 family metallopeptidase</fullName>
    </submittedName>
</protein>
<evidence type="ECO:0000259" key="8">
    <source>
        <dbReference type="Pfam" id="PF01435"/>
    </source>
</evidence>
<evidence type="ECO:0000256" key="4">
    <source>
        <dbReference type="ARBA" id="ARBA00022833"/>
    </source>
</evidence>
<comment type="cofactor">
    <cofactor evidence="6">
        <name>Zn(2+)</name>
        <dbReference type="ChEBI" id="CHEBI:29105"/>
    </cofactor>
    <text evidence="6">Binds 1 zinc ion per subunit.</text>
</comment>
<keyword evidence="7" id="KW-0472">Membrane</keyword>
<dbReference type="Pfam" id="PF01435">
    <property type="entry name" value="Peptidase_M48"/>
    <property type="match status" value="1"/>
</dbReference>
<comment type="similarity">
    <text evidence="6">Belongs to the peptidase M48 family.</text>
</comment>
<evidence type="ECO:0000256" key="7">
    <source>
        <dbReference type="SAM" id="Phobius"/>
    </source>
</evidence>
<accession>A0ABV0JP77</accession>
<dbReference type="InterPro" id="IPR001915">
    <property type="entry name" value="Peptidase_M48"/>
</dbReference>
<keyword evidence="5 6" id="KW-0482">Metalloprotease</keyword>
<evidence type="ECO:0000313" key="10">
    <source>
        <dbReference type="Proteomes" id="UP001442494"/>
    </source>
</evidence>